<dbReference type="EMBL" id="RBED01000045">
    <property type="protein sequence ID" value="RNL59205.1"/>
    <property type="molecule type" value="Genomic_DNA"/>
</dbReference>
<organism evidence="1 2">
    <name type="scientific">Arthrobacter oryzae</name>
    <dbReference type="NCBI Taxonomy" id="409290"/>
    <lineage>
        <taxon>Bacteria</taxon>
        <taxon>Bacillati</taxon>
        <taxon>Actinomycetota</taxon>
        <taxon>Actinomycetes</taxon>
        <taxon>Micrococcales</taxon>
        <taxon>Micrococcaceae</taxon>
        <taxon>Arthrobacter</taxon>
    </lineage>
</organism>
<sequence length="108" mass="11755">MIAIVITRAVPDHLRGYIGRFLTEIVPGVFVGRTSSTVADRIWERTATAVADGATAIVITDPSTEQGYRFRTAGTNPPQVTELDGLQLIARQIVTETGNKNENLEESK</sequence>
<protein>
    <submittedName>
        <fullName evidence="1">Type I-E CRISPR-associated endoribonuclease Cas2</fullName>
    </submittedName>
</protein>
<proteinExistence type="predicted"/>
<evidence type="ECO:0000313" key="2">
    <source>
        <dbReference type="Proteomes" id="UP000273807"/>
    </source>
</evidence>
<dbReference type="RefSeq" id="WP_123253975.1">
    <property type="nucleotide sequence ID" value="NZ_RBED01000045.1"/>
</dbReference>
<gene>
    <name evidence="1" type="primary">cas2e</name>
    <name evidence="1" type="ORF">D7003_02800</name>
</gene>
<dbReference type="Proteomes" id="UP000273807">
    <property type="component" value="Unassembled WGS sequence"/>
</dbReference>
<dbReference type="NCBIfam" id="TIGR01873">
    <property type="entry name" value="cas_CT1978"/>
    <property type="match status" value="1"/>
</dbReference>
<comment type="caution">
    <text evidence="1">The sequence shown here is derived from an EMBL/GenBank/DDBJ whole genome shotgun (WGS) entry which is preliminary data.</text>
</comment>
<dbReference type="Gene3D" id="3.30.70.240">
    <property type="match status" value="1"/>
</dbReference>
<keyword evidence="2" id="KW-1185">Reference proteome</keyword>
<dbReference type="Pfam" id="PF09707">
    <property type="entry name" value="Cas_Cas2CT1978"/>
    <property type="match status" value="1"/>
</dbReference>
<accession>A0A3N0C7R1</accession>
<reference evidence="1 2" key="1">
    <citation type="submission" date="2018-10" db="EMBL/GenBank/DDBJ databases">
        <title>Genome sequencing of Arthrobacter oryzae TNB02.</title>
        <authorList>
            <person name="Cho Y.-J."/>
            <person name="Cho A."/>
            <person name="Kim O.-S."/>
        </authorList>
    </citation>
    <scope>NUCLEOTIDE SEQUENCE [LARGE SCALE GENOMIC DNA]</scope>
    <source>
        <strain evidence="1 2">TNB02</strain>
    </source>
</reference>
<evidence type="ECO:0000313" key="1">
    <source>
        <dbReference type="EMBL" id="RNL59205.1"/>
    </source>
</evidence>
<dbReference type="AlphaFoldDB" id="A0A3N0C7R1"/>
<dbReference type="InterPro" id="IPR010152">
    <property type="entry name" value="CRISPR-assoc_prot_Cas2_sub"/>
</dbReference>
<dbReference type="OrthoDB" id="8527479at2"/>
<name>A0A3N0C7R1_9MICC</name>